<reference evidence="10 11" key="1">
    <citation type="submission" date="2016-10" db="EMBL/GenBank/DDBJ databases">
        <authorList>
            <person name="Varghese N."/>
            <person name="Submissions S."/>
        </authorList>
    </citation>
    <scope>NUCLEOTIDE SEQUENCE [LARGE SCALE GENOMIC DNA]</scope>
    <source>
        <strain evidence="10 11">DSM 1361</strain>
    </source>
</reference>
<comment type="subcellular location">
    <subcellularLocation>
        <location evidence="9">Cell inner membrane</location>
        <topology evidence="9">Multi-pass membrane protein</topology>
    </subcellularLocation>
    <subcellularLocation>
        <location evidence="1">Endomembrane system</location>
        <topology evidence="1">Multi-pass membrane protein</topology>
    </subcellularLocation>
</comment>
<feature type="transmembrane region" description="Helical" evidence="9">
    <location>
        <begin position="99"/>
        <end position="120"/>
    </location>
</feature>
<keyword evidence="2 9" id="KW-0813">Transport</keyword>
<dbReference type="GO" id="GO:0022900">
    <property type="term" value="P:electron transport chain"/>
    <property type="evidence" value="ECO:0007669"/>
    <property type="project" value="UniProtKB-UniRule"/>
</dbReference>
<evidence type="ECO:0000256" key="4">
    <source>
        <dbReference type="ARBA" id="ARBA00022692"/>
    </source>
</evidence>
<dbReference type="EMBL" id="FOXF01000016">
    <property type="protein sequence ID" value="SFP33361.1"/>
    <property type="molecule type" value="Genomic_DNA"/>
</dbReference>
<evidence type="ECO:0000256" key="1">
    <source>
        <dbReference type="ARBA" id="ARBA00004127"/>
    </source>
</evidence>
<gene>
    <name evidence="9" type="primary">rnfE</name>
    <name evidence="10" type="ORF">SAMN02910344_01117</name>
</gene>
<sequence length="229" mass="24624">MFDKISEIFKDGLWNKNPGLVQLLGLCPLLAVTSTAANALGLGIATIAVLTVSNLLISAVRRLLKAEVRIIIYVIIIASVVTCVQLCMQAYTAELYEALGLYISLIVTNCIIIARAEIFASRNSMFYSALDGFANGLGFTAVLLFIGGVREIIGKGTLFSGMDQLIGESGRNLQINLFSADDGLLIAILPPGAFITLGLLVAAKNYLDNRLYIKNSSKKRDSESTIVTE</sequence>
<proteinExistence type="inferred from homology"/>
<keyword evidence="6 9" id="KW-0249">Electron transport</keyword>
<dbReference type="PANTHER" id="PTHR30586">
    <property type="entry name" value="ELECTRON TRANSPORT COMPLEX PROTEIN RNFE"/>
    <property type="match status" value="1"/>
</dbReference>
<keyword evidence="5 9" id="KW-1278">Translocase</keyword>
<evidence type="ECO:0000256" key="2">
    <source>
        <dbReference type="ARBA" id="ARBA00022448"/>
    </source>
</evidence>
<protein>
    <recommendedName>
        <fullName evidence="9">Ion-translocating oxidoreductase complex subunit E</fullName>
        <ecNumber evidence="9">7.-.-.-</ecNumber>
    </recommendedName>
    <alternativeName>
        <fullName evidence="9">Rnf electron transport complex subunit E</fullName>
    </alternativeName>
</protein>
<comment type="function">
    <text evidence="9">Part of a membrane-bound complex that couples electron transfer with translocation of ions across the membrane.</text>
</comment>
<evidence type="ECO:0000313" key="10">
    <source>
        <dbReference type="EMBL" id="SFP33361.1"/>
    </source>
</evidence>
<keyword evidence="4 9" id="KW-0812">Transmembrane</keyword>
<evidence type="ECO:0000256" key="9">
    <source>
        <dbReference type="HAMAP-Rule" id="MF_00478"/>
    </source>
</evidence>
<comment type="subunit">
    <text evidence="9">The complex is composed of six subunits: RnfA, RnfB, RnfC, RnfD, RnfE and RnfG.</text>
</comment>
<dbReference type="Pfam" id="PF02508">
    <property type="entry name" value="Rnf-Nqr"/>
    <property type="match status" value="1"/>
</dbReference>
<keyword evidence="3 9" id="KW-0997">Cell inner membrane</keyword>
<name>A0A662ZGW8_9GAMM</name>
<accession>A0A662ZGW8</accession>
<dbReference type="HAMAP" id="MF_00478">
    <property type="entry name" value="RsxE_RnfE"/>
    <property type="match status" value="1"/>
</dbReference>
<evidence type="ECO:0000256" key="3">
    <source>
        <dbReference type="ARBA" id="ARBA00022519"/>
    </source>
</evidence>
<keyword evidence="8 9" id="KW-0472">Membrane</keyword>
<dbReference type="GO" id="GO:0012505">
    <property type="term" value="C:endomembrane system"/>
    <property type="evidence" value="ECO:0007669"/>
    <property type="project" value="UniProtKB-SubCell"/>
</dbReference>
<dbReference type="InterPro" id="IPR010968">
    <property type="entry name" value="RnfE"/>
</dbReference>
<keyword evidence="7 9" id="KW-1133">Transmembrane helix</keyword>
<feature type="transmembrane region" description="Helical" evidence="9">
    <location>
        <begin position="70"/>
        <end position="93"/>
    </location>
</feature>
<dbReference type="InterPro" id="IPR003667">
    <property type="entry name" value="NqrDE/RnfAE"/>
</dbReference>
<dbReference type="NCBIfam" id="TIGR01948">
    <property type="entry name" value="rnfE"/>
    <property type="match status" value="1"/>
</dbReference>
<dbReference type="EC" id="7.-.-.-" evidence="9"/>
<dbReference type="PANTHER" id="PTHR30586:SF0">
    <property type="entry name" value="ION-TRANSLOCATING OXIDOREDUCTASE COMPLEX SUBUNIT E"/>
    <property type="match status" value="1"/>
</dbReference>
<evidence type="ECO:0000256" key="5">
    <source>
        <dbReference type="ARBA" id="ARBA00022967"/>
    </source>
</evidence>
<organism evidence="10 11">
    <name type="scientific">Ruminobacter amylophilus</name>
    <dbReference type="NCBI Taxonomy" id="867"/>
    <lineage>
        <taxon>Bacteria</taxon>
        <taxon>Pseudomonadati</taxon>
        <taxon>Pseudomonadota</taxon>
        <taxon>Gammaproteobacteria</taxon>
        <taxon>Aeromonadales</taxon>
        <taxon>Succinivibrionaceae</taxon>
        <taxon>Ruminobacter</taxon>
    </lineage>
</organism>
<evidence type="ECO:0000256" key="6">
    <source>
        <dbReference type="ARBA" id="ARBA00022982"/>
    </source>
</evidence>
<dbReference type="AlphaFoldDB" id="A0A662ZGW8"/>
<feature type="transmembrane region" description="Helical" evidence="9">
    <location>
        <begin position="132"/>
        <end position="153"/>
    </location>
</feature>
<keyword evidence="9" id="KW-1003">Cell membrane</keyword>
<evidence type="ECO:0000256" key="7">
    <source>
        <dbReference type="ARBA" id="ARBA00022989"/>
    </source>
</evidence>
<dbReference type="PIRSF" id="PIRSF006102">
    <property type="entry name" value="NQR_DE"/>
    <property type="match status" value="1"/>
</dbReference>
<dbReference type="OrthoDB" id="9782945at2"/>
<keyword evidence="11" id="KW-1185">Reference proteome</keyword>
<dbReference type="GO" id="GO:0005886">
    <property type="term" value="C:plasma membrane"/>
    <property type="evidence" value="ECO:0007669"/>
    <property type="project" value="UniProtKB-SubCell"/>
</dbReference>
<comment type="similarity">
    <text evidence="9">Belongs to the NqrDE/RnfAE family.</text>
</comment>
<feature type="transmembrane region" description="Helical" evidence="9">
    <location>
        <begin position="183"/>
        <end position="203"/>
    </location>
</feature>
<dbReference type="Proteomes" id="UP000243745">
    <property type="component" value="Unassembled WGS sequence"/>
</dbReference>
<dbReference type="NCBIfam" id="NF009070">
    <property type="entry name" value="PRK12405.1"/>
    <property type="match status" value="1"/>
</dbReference>
<dbReference type="RefSeq" id="WP_093141766.1">
    <property type="nucleotide sequence ID" value="NZ_FOXF01000016.1"/>
</dbReference>
<evidence type="ECO:0000313" key="11">
    <source>
        <dbReference type="Proteomes" id="UP000243745"/>
    </source>
</evidence>
<evidence type="ECO:0000256" key="8">
    <source>
        <dbReference type="ARBA" id="ARBA00023136"/>
    </source>
</evidence>
<feature type="transmembrane region" description="Helical" evidence="9">
    <location>
        <begin position="20"/>
        <end position="50"/>
    </location>
</feature>